<sequence>MRDRYTKGIQRLVIRGLLLLAVYLVVPHHLAFAGDWKNTLRGAVSEIVGGVDGVETLYVSAPRDSASDRRYYPFMDKSVHRILVNSAQREGITIVDSPLDASHYLETEFGVRAKGLSLFFRLKPSDGTKVSTSKILELEDGLLPKDWNERTLRDIAHELVRKIESVLFGQQFRLAVGEFSGGQAETSGLVSEFSQLVRDDVREELGKLDMFDILSQESSDSADSKVIGRFRASGTEIIFR</sequence>
<feature type="non-terminal residue" evidence="1">
    <location>
        <position position="240"/>
    </location>
</feature>
<dbReference type="EMBL" id="UINC01176701">
    <property type="protein sequence ID" value="SVD83948.1"/>
    <property type="molecule type" value="Genomic_DNA"/>
</dbReference>
<name>A0A382YN57_9ZZZZ</name>
<gene>
    <name evidence="1" type="ORF">METZ01_LOCUS436802</name>
</gene>
<organism evidence="1">
    <name type="scientific">marine metagenome</name>
    <dbReference type="NCBI Taxonomy" id="408172"/>
    <lineage>
        <taxon>unclassified sequences</taxon>
        <taxon>metagenomes</taxon>
        <taxon>ecological metagenomes</taxon>
    </lineage>
</organism>
<proteinExistence type="predicted"/>
<reference evidence="1" key="1">
    <citation type="submission" date="2018-05" db="EMBL/GenBank/DDBJ databases">
        <authorList>
            <person name="Lanie J.A."/>
            <person name="Ng W.-L."/>
            <person name="Kazmierczak K.M."/>
            <person name="Andrzejewski T.M."/>
            <person name="Davidsen T.M."/>
            <person name="Wayne K.J."/>
            <person name="Tettelin H."/>
            <person name="Glass J.I."/>
            <person name="Rusch D."/>
            <person name="Podicherti R."/>
            <person name="Tsui H.-C.T."/>
            <person name="Winkler M.E."/>
        </authorList>
    </citation>
    <scope>NUCLEOTIDE SEQUENCE</scope>
</reference>
<accession>A0A382YN57</accession>
<dbReference type="AlphaFoldDB" id="A0A382YN57"/>
<evidence type="ECO:0000313" key="1">
    <source>
        <dbReference type="EMBL" id="SVD83948.1"/>
    </source>
</evidence>
<protein>
    <submittedName>
        <fullName evidence="1">Uncharacterized protein</fullName>
    </submittedName>
</protein>